<sequence length="31" mass="3679">MPSDQISPGREAQHDQQESFIYEKLKEQMVE</sequence>
<evidence type="ECO:0000256" key="1">
    <source>
        <dbReference type="SAM" id="MobiDB-lite"/>
    </source>
</evidence>
<feature type="compositionally biased region" description="Basic and acidic residues" evidence="1">
    <location>
        <begin position="11"/>
        <end position="20"/>
    </location>
</feature>
<organism evidence="2">
    <name type="scientific">Arundo donax</name>
    <name type="common">Giant reed</name>
    <name type="synonym">Donax arundinaceus</name>
    <dbReference type="NCBI Taxonomy" id="35708"/>
    <lineage>
        <taxon>Eukaryota</taxon>
        <taxon>Viridiplantae</taxon>
        <taxon>Streptophyta</taxon>
        <taxon>Embryophyta</taxon>
        <taxon>Tracheophyta</taxon>
        <taxon>Spermatophyta</taxon>
        <taxon>Magnoliopsida</taxon>
        <taxon>Liliopsida</taxon>
        <taxon>Poales</taxon>
        <taxon>Poaceae</taxon>
        <taxon>PACMAD clade</taxon>
        <taxon>Arundinoideae</taxon>
        <taxon>Arundineae</taxon>
        <taxon>Arundo</taxon>
    </lineage>
</organism>
<reference evidence="2" key="1">
    <citation type="submission" date="2014-09" db="EMBL/GenBank/DDBJ databases">
        <authorList>
            <person name="Magalhaes I.L.F."/>
            <person name="Oliveira U."/>
            <person name="Santos F.R."/>
            <person name="Vidigal T.H.D.A."/>
            <person name="Brescovit A.D."/>
            <person name="Santos A.J."/>
        </authorList>
    </citation>
    <scope>NUCLEOTIDE SEQUENCE</scope>
    <source>
        <tissue evidence="2">Shoot tissue taken approximately 20 cm above the soil surface</tissue>
    </source>
</reference>
<reference evidence="2" key="2">
    <citation type="journal article" date="2015" name="Data Brief">
        <title>Shoot transcriptome of the giant reed, Arundo donax.</title>
        <authorList>
            <person name="Barrero R.A."/>
            <person name="Guerrero F.D."/>
            <person name="Moolhuijzen P."/>
            <person name="Goolsby J.A."/>
            <person name="Tidwell J."/>
            <person name="Bellgard S.E."/>
            <person name="Bellgard M.I."/>
        </authorList>
    </citation>
    <scope>NUCLEOTIDE SEQUENCE</scope>
    <source>
        <tissue evidence="2">Shoot tissue taken approximately 20 cm above the soil surface</tissue>
    </source>
</reference>
<proteinExistence type="predicted"/>
<evidence type="ECO:0000313" key="2">
    <source>
        <dbReference type="EMBL" id="JAD27193.1"/>
    </source>
</evidence>
<dbReference type="EMBL" id="GBRH01270702">
    <property type="protein sequence ID" value="JAD27193.1"/>
    <property type="molecule type" value="Transcribed_RNA"/>
</dbReference>
<feature type="region of interest" description="Disordered" evidence="1">
    <location>
        <begin position="1"/>
        <end position="20"/>
    </location>
</feature>
<name>A0A0A8YNC6_ARUDO</name>
<protein>
    <submittedName>
        <fullName evidence="2">Uncharacterized protein</fullName>
    </submittedName>
</protein>
<accession>A0A0A8YNC6</accession>
<dbReference type="AlphaFoldDB" id="A0A0A8YNC6"/>